<gene>
    <name evidence="1" type="ORF">M9H77_04720</name>
</gene>
<name>A0ACC0CF29_CATRO</name>
<evidence type="ECO:0000313" key="1">
    <source>
        <dbReference type="EMBL" id="KAI5683492.1"/>
    </source>
</evidence>
<dbReference type="Proteomes" id="UP001060085">
    <property type="component" value="Linkage Group LG01"/>
</dbReference>
<organism evidence="1 2">
    <name type="scientific">Catharanthus roseus</name>
    <name type="common">Madagascar periwinkle</name>
    <name type="synonym">Vinca rosea</name>
    <dbReference type="NCBI Taxonomy" id="4058"/>
    <lineage>
        <taxon>Eukaryota</taxon>
        <taxon>Viridiplantae</taxon>
        <taxon>Streptophyta</taxon>
        <taxon>Embryophyta</taxon>
        <taxon>Tracheophyta</taxon>
        <taxon>Spermatophyta</taxon>
        <taxon>Magnoliopsida</taxon>
        <taxon>eudicotyledons</taxon>
        <taxon>Gunneridae</taxon>
        <taxon>Pentapetalae</taxon>
        <taxon>asterids</taxon>
        <taxon>lamiids</taxon>
        <taxon>Gentianales</taxon>
        <taxon>Apocynaceae</taxon>
        <taxon>Rauvolfioideae</taxon>
        <taxon>Vinceae</taxon>
        <taxon>Catharanthinae</taxon>
        <taxon>Catharanthus</taxon>
    </lineage>
</organism>
<dbReference type="EMBL" id="CM044701">
    <property type="protein sequence ID" value="KAI5683492.1"/>
    <property type="molecule type" value="Genomic_DNA"/>
</dbReference>
<accession>A0ACC0CF29</accession>
<proteinExistence type="predicted"/>
<reference evidence="2" key="1">
    <citation type="journal article" date="2023" name="Nat. Plants">
        <title>Single-cell RNA sequencing provides a high-resolution roadmap for understanding the multicellular compartmentation of specialized metabolism.</title>
        <authorList>
            <person name="Sun S."/>
            <person name="Shen X."/>
            <person name="Li Y."/>
            <person name="Li Y."/>
            <person name="Wang S."/>
            <person name="Li R."/>
            <person name="Zhang H."/>
            <person name="Shen G."/>
            <person name="Guo B."/>
            <person name="Wei J."/>
            <person name="Xu J."/>
            <person name="St-Pierre B."/>
            <person name="Chen S."/>
            <person name="Sun C."/>
        </authorList>
    </citation>
    <scope>NUCLEOTIDE SEQUENCE [LARGE SCALE GENOMIC DNA]</scope>
</reference>
<comment type="caution">
    <text evidence="1">The sequence shown here is derived from an EMBL/GenBank/DDBJ whole genome shotgun (WGS) entry which is preliminary data.</text>
</comment>
<protein>
    <submittedName>
        <fullName evidence="1">Uncharacterized protein</fullName>
    </submittedName>
</protein>
<evidence type="ECO:0000313" key="2">
    <source>
        <dbReference type="Proteomes" id="UP001060085"/>
    </source>
</evidence>
<sequence>MDKLKKARQMVEESGSNCLHYLRKSHEIGYDIPEEHHRDMESEMRDLTSLLQEISIGPISNVREVRRLIKGVIHPVLRDDPCQPLSTPPPPPRPKDCSHEGTTEDEFYQRDKSHWEYVSIAHRKIGKSNSSGSGSSSCSGFESNPSPRGRGRPPRSGRSRGRGRSSGRSSLSTVVSSDSPPVPFPFKNAFTGCMYQFIQNWNNVVGDGNCGFRVVSNFLFGDENH</sequence>
<keyword evidence="2" id="KW-1185">Reference proteome</keyword>